<reference evidence="2" key="1">
    <citation type="submission" date="2015-08" db="UniProtKB">
        <authorList>
            <consortium name="WormBaseParasite"/>
        </authorList>
    </citation>
    <scope>IDENTIFICATION</scope>
</reference>
<name>A0A0K0E5L1_STRER</name>
<evidence type="ECO:0000256" key="1">
    <source>
        <dbReference type="SAM" id="Phobius"/>
    </source>
</evidence>
<evidence type="ECO:0000313" key="2">
    <source>
        <dbReference type="WBParaSite" id="SSTP_0000479750.1"/>
    </source>
</evidence>
<protein>
    <submittedName>
        <fullName evidence="2">Uncharacterized protein</fullName>
    </submittedName>
</protein>
<feature type="transmembrane region" description="Helical" evidence="1">
    <location>
        <begin position="12"/>
        <end position="32"/>
    </location>
</feature>
<keyword evidence="1" id="KW-1133">Transmembrane helix</keyword>
<dbReference type="WBParaSite" id="SSTP_0000479750.1">
    <property type="protein sequence ID" value="SSTP_0000479750.1"/>
    <property type="gene ID" value="SSTP_0000479750"/>
</dbReference>
<proteinExistence type="predicted"/>
<keyword evidence="1" id="KW-0812">Transmembrane</keyword>
<organism evidence="2">
    <name type="scientific">Strongyloides stercoralis</name>
    <name type="common">Threadworm</name>
    <dbReference type="NCBI Taxonomy" id="6248"/>
    <lineage>
        <taxon>Eukaryota</taxon>
        <taxon>Metazoa</taxon>
        <taxon>Ecdysozoa</taxon>
        <taxon>Nematoda</taxon>
        <taxon>Chromadorea</taxon>
        <taxon>Rhabditida</taxon>
        <taxon>Tylenchina</taxon>
        <taxon>Panagrolaimomorpha</taxon>
        <taxon>Strongyloidoidea</taxon>
        <taxon>Strongyloididae</taxon>
        <taxon>Strongyloides</taxon>
    </lineage>
</organism>
<sequence>MNRKTLISLKDFFIIVLINMIIKKFQNLIIILGNNFII</sequence>
<accession>A0A0K0E5L1</accession>
<keyword evidence="1" id="KW-0472">Membrane</keyword>
<dbReference type="AlphaFoldDB" id="A0A0K0E5L1"/>